<protein>
    <submittedName>
        <fullName evidence="3">Uncharacterized protein</fullName>
    </submittedName>
</protein>
<gene>
    <name evidence="3" type="ORF">GYMLUDRAFT_250663</name>
</gene>
<evidence type="ECO:0000256" key="2">
    <source>
        <dbReference type="SAM" id="Phobius"/>
    </source>
</evidence>
<reference evidence="3 4" key="1">
    <citation type="submission" date="2014-04" db="EMBL/GenBank/DDBJ databases">
        <title>Evolutionary Origins and Diversification of the Mycorrhizal Mutualists.</title>
        <authorList>
            <consortium name="DOE Joint Genome Institute"/>
            <consortium name="Mycorrhizal Genomics Consortium"/>
            <person name="Kohler A."/>
            <person name="Kuo A."/>
            <person name="Nagy L.G."/>
            <person name="Floudas D."/>
            <person name="Copeland A."/>
            <person name="Barry K.W."/>
            <person name="Cichocki N."/>
            <person name="Veneault-Fourrey C."/>
            <person name="LaButti K."/>
            <person name="Lindquist E.A."/>
            <person name="Lipzen A."/>
            <person name="Lundell T."/>
            <person name="Morin E."/>
            <person name="Murat C."/>
            <person name="Riley R."/>
            <person name="Ohm R."/>
            <person name="Sun H."/>
            <person name="Tunlid A."/>
            <person name="Henrissat B."/>
            <person name="Grigoriev I.V."/>
            <person name="Hibbett D.S."/>
            <person name="Martin F."/>
        </authorList>
    </citation>
    <scope>NUCLEOTIDE SEQUENCE [LARGE SCALE GENOMIC DNA]</scope>
    <source>
        <strain evidence="3 4">FD-317 M1</strain>
    </source>
</reference>
<evidence type="ECO:0000313" key="4">
    <source>
        <dbReference type="Proteomes" id="UP000053593"/>
    </source>
</evidence>
<keyword evidence="2" id="KW-0812">Transmembrane</keyword>
<feature type="transmembrane region" description="Helical" evidence="2">
    <location>
        <begin position="73"/>
        <end position="96"/>
    </location>
</feature>
<dbReference type="OrthoDB" id="3265563at2759"/>
<dbReference type="EMBL" id="KN834833">
    <property type="protein sequence ID" value="KIK53076.1"/>
    <property type="molecule type" value="Genomic_DNA"/>
</dbReference>
<name>A0A0D0BEP7_9AGAR</name>
<keyword evidence="2" id="KW-0472">Membrane</keyword>
<accession>A0A0D0BEP7</accession>
<sequence length="222" mass="24086">MAIVSVIFEERANNLIQFGLTNPAEFLFDAFLGINLLTNLTLTGLIAARLWWSSRSMQKYLGYDSPHGRRTNNIVAMVLESGSIYPVALIACIIVLQLNKPFSVPVESVLTIIVGIAPTLIIVRVDLGISMKVTSGPSSDADSTVLQDLEGEPSSYLHPFPPDLEAPQPNFLLPVSGGNNRDGTAALPSNAVPQKYCKTKAGEYRSRTLHKEGPAQPKARLK</sequence>
<feature type="transmembrane region" description="Helical" evidence="2">
    <location>
        <begin position="30"/>
        <end position="52"/>
    </location>
</feature>
<organism evidence="3 4">
    <name type="scientific">Collybiopsis luxurians FD-317 M1</name>
    <dbReference type="NCBI Taxonomy" id="944289"/>
    <lineage>
        <taxon>Eukaryota</taxon>
        <taxon>Fungi</taxon>
        <taxon>Dikarya</taxon>
        <taxon>Basidiomycota</taxon>
        <taxon>Agaricomycotina</taxon>
        <taxon>Agaricomycetes</taxon>
        <taxon>Agaricomycetidae</taxon>
        <taxon>Agaricales</taxon>
        <taxon>Marasmiineae</taxon>
        <taxon>Omphalotaceae</taxon>
        <taxon>Collybiopsis</taxon>
        <taxon>Collybiopsis luxurians</taxon>
    </lineage>
</organism>
<evidence type="ECO:0000313" key="3">
    <source>
        <dbReference type="EMBL" id="KIK53076.1"/>
    </source>
</evidence>
<feature type="transmembrane region" description="Helical" evidence="2">
    <location>
        <begin position="102"/>
        <end position="123"/>
    </location>
</feature>
<keyword evidence="4" id="KW-1185">Reference proteome</keyword>
<proteinExistence type="predicted"/>
<feature type="compositionally biased region" description="Basic and acidic residues" evidence="1">
    <location>
        <begin position="202"/>
        <end position="213"/>
    </location>
</feature>
<dbReference type="Proteomes" id="UP000053593">
    <property type="component" value="Unassembled WGS sequence"/>
</dbReference>
<evidence type="ECO:0000256" key="1">
    <source>
        <dbReference type="SAM" id="MobiDB-lite"/>
    </source>
</evidence>
<dbReference type="HOGENOM" id="CLU_1245509_0_0_1"/>
<feature type="region of interest" description="Disordered" evidence="1">
    <location>
        <begin position="202"/>
        <end position="222"/>
    </location>
</feature>
<dbReference type="AlphaFoldDB" id="A0A0D0BEP7"/>
<keyword evidence="2" id="KW-1133">Transmembrane helix</keyword>